<dbReference type="EMBL" id="BOMV01000106">
    <property type="protein sequence ID" value="GIF01546.1"/>
    <property type="molecule type" value="Genomic_DNA"/>
</dbReference>
<dbReference type="SUPFAM" id="SSF56112">
    <property type="entry name" value="Protein kinase-like (PK-like)"/>
    <property type="match status" value="1"/>
</dbReference>
<proteinExistence type="predicted"/>
<evidence type="ECO:0000259" key="1">
    <source>
        <dbReference type="Pfam" id="PF01636"/>
    </source>
</evidence>
<accession>A0A919K9W8</accession>
<gene>
    <name evidence="2" type="ORF">Ari01nite_90100</name>
</gene>
<sequence length="353" mass="38253">MPAVGVTQLTKQALVDAYGLHVLELRRIHAGLATINMVATVAGGDRLFVKVYRRGADLDAARAAIELTRYANAGGVPTALPLCDARGATVHAGLGFGLSAWTFVDGDCGDTVGLDAARMRSLGEVLGHLHDRLATYRRAEPGVRWCDLVRSRASITAMIDQVLQAPHLDRATRVWGAGVLRWRLARLPQVDEIVAGLPEPAVQVVHGDLHPGNVIFRGERVAALIDFEPPAVRQVLWEIARAACSQYAVLHDGRWPQRLGCLLRAYRSCNSRVPAGVLAAVPWLARCVMTASVTPFDDLVEGRAAHLAAGDPLSVPALVRYAHARQEAVARLWEYSDDDDQALRQVLGCRASR</sequence>
<dbReference type="Gene3D" id="3.30.200.20">
    <property type="entry name" value="Phosphorylase Kinase, domain 1"/>
    <property type="match status" value="1"/>
</dbReference>
<dbReference type="Gene3D" id="3.90.1200.10">
    <property type="match status" value="1"/>
</dbReference>
<dbReference type="InterPro" id="IPR002575">
    <property type="entry name" value="Aminoglycoside_PTrfase"/>
</dbReference>
<feature type="domain" description="Aminoglycoside phosphotransferase" evidence="1">
    <location>
        <begin position="40"/>
        <end position="243"/>
    </location>
</feature>
<dbReference type="AlphaFoldDB" id="A0A919K9W8"/>
<evidence type="ECO:0000313" key="3">
    <source>
        <dbReference type="Proteomes" id="UP000636960"/>
    </source>
</evidence>
<dbReference type="InterPro" id="IPR011009">
    <property type="entry name" value="Kinase-like_dom_sf"/>
</dbReference>
<comment type="caution">
    <text evidence="2">The sequence shown here is derived from an EMBL/GenBank/DDBJ whole genome shotgun (WGS) entry which is preliminary data.</text>
</comment>
<reference evidence="2" key="1">
    <citation type="submission" date="2021-01" db="EMBL/GenBank/DDBJ databases">
        <title>Whole genome shotgun sequence of Actinoplanes rishiriensis NBRC 108556.</title>
        <authorList>
            <person name="Komaki H."/>
            <person name="Tamura T."/>
        </authorList>
    </citation>
    <scope>NUCLEOTIDE SEQUENCE</scope>
    <source>
        <strain evidence="2">NBRC 108556</strain>
    </source>
</reference>
<keyword evidence="3" id="KW-1185">Reference proteome</keyword>
<name>A0A919K9W8_9ACTN</name>
<organism evidence="2 3">
    <name type="scientific">Paractinoplanes rishiriensis</name>
    <dbReference type="NCBI Taxonomy" id="1050105"/>
    <lineage>
        <taxon>Bacteria</taxon>
        <taxon>Bacillati</taxon>
        <taxon>Actinomycetota</taxon>
        <taxon>Actinomycetes</taxon>
        <taxon>Micromonosporales</taxon>
        <taxon>Micromonosporaceae</taxon>
        <taxon>Paractinoplanes</taxon>
    </lineage>
</organism>
<dbReference type="Proteomes" id="UP000636960">
    <property type="component" value="Unassembled WGS sequence"/>
</dbReference>
<protein>
    <recommendedName>
        <fullName evidence="1">Aminoglycoside phosphotransferase domain-containing protein</fullName>
    </recommendedName>
</protein>
<dbReference type="Pfam" id="PF01636">
    <property type="entry name" value="APH"/>
    <property type="match status" value="1"/>
</dbReference>
<evidence type="ECO:0000313" key="2">
    <source>
        <dbReference type="EMBL" id="GIF01546.1"/>
    </source>
</evidence>